<keyword evidence="8 15" id="KW-0418">Kinase</keyword>
<comment type="catalytic activity">
    <reaction evidence="1">
        <text>ATP + protein L-histidine = ADP + protein N-phospho-L-histidine.</text>
        <dbReference type="EC" id="2.7.13.3"/>
    </reaction>
</comment>
<dbReference type="GO" id="GO:0004721">
    <property type="term" value="F:phosphoprotein phosphatase activity"/>
    <property type="evidence" value="ECO:0007669"/>
    <property type="project" value="TreeGrafter"/>
</dbReference>
<keyword evidence="9" id="KW-0067">ATP-binding</keyword>
<dbReference type="GO" id="GO:0005524">
    <property type="term" value="F:ATP binding"/>
    <property type="evidence" value="ECO:0007669"/>
    <property type="project" value="UniProtKB-KW"/>
</dbReference>
<dbReference type="PANTHER" id="PTHR45453">
    <property type="entry name" value="PHOSPHATE REGULON SENSOR PROTEIN PHOR"/>
    <property type="match status" value="1"/>
</dbReference>
<dbReference type="EMBL" id="RZNY01000024">
    <property type="protein sequence ID" value="RUT42844.1"/>
    <property type="molecule type" value="Genomic_DNA"/>
</dbReference>
<organism evidence="15 16">
    <name type="scientific">Paenibacillus anaericanus</name>
    <dbReference type="NCBI Taxonomy" id="170367"/>
    <lineage>
        <taxon>Bacteria</taxon>
        <taxon>Bacillati</taxon>
        <taxon>Bacillota</taxon>
        <taxon>Bacilli</taxon>
        <taxon>Bacillales</taxon>
        <taxon>Paenibacillaceae</taxon>
        <taxon>Paenibacillus</taxon>
    </lineage>
</organism>
<dbReference type="SMART" id="SM00387">
    <property type="entry name" value="HATPase_c"/>
    <property type="match status" value="1"/>
</dbReference>
<keyword evidence="5" id="KW-0808">Transferase</keyword>
<protein>
    <recommendedName>
        <fullName evidence="3">histidine kinase</fullName>
        <ecNumber evidence="3">2.7.13.3</ecNumber>
    </recommendedName>
</protein>
<evidence type="ECO:0000313" key="15">
    <source>
        <dbReference type="EMBL" id="RUT42844.1"/>
    </source>
</evidence>
<feature type="transmembrane region" description="Helical" evidence="13">
    <location>
        <begin position="41"/>
        <end position="65"/>
    </location>
</feature>
<dbReference type="Gene3D" id="3.30.565.10">
    <property type="entry name" value="Histidine kinase-like ATPase, C-terminal domain"/>
    <property type="match status" value="1"/>
</dbReference>
<proteinExistence type="predicted"/>
<evidence type="ECO:0000256" key="12">
    <source>
        <dbReference type="ARBA" id="ARBA00023136"/>
    </source>
</evidence>
<dbReference type="InterPro" id="IPR003594">
    <property type="entry name" value="HATPase_dom"/>
</dbReference>
<dbReference type="Pfam" id="PF02518">
    <property type="entry name" value="HATPase_c"/>
    <property type="match status" value="1"/>
</dbReference>
<comment type="caution">
    <text evidence="15">The sequence shown here is derived from an EMBL/GenBank/DDBJ whole genome shotgun (WGS) entry which is preliminary data.</text>
</comment>
<evidence type="ECO:0000256" key="8">
    <source>
        <dbReference type="ARBA" id="ARBA00022777"/>
    </source>
</evidence>
<keyword evidence="4" id="KW-1003">Cell membrane</keyword>
<reference evidence="15 16" key="1">
    <citation type="submission" date="2018-12" db="EMBL/GenBank/DDBJ databases">
        <authorList>
            <person name="Sun L."/>
            <person name="Chen Z."/>
        </authorList>
    </citation>
    <scope>NUCLEOTIDE SEQUENCE [LARGE SCALE GENOMIC DNA]</scope>
    <source>
        <strain evidence="15 16">DSM 15890</strain>
    </source>
</reference>
<evidence type="ECO:0000256" key="9">
    <source>
        <dbReference type="ARBA" id="ARBA00022840"/>
    </source>
</evidence>
<evidence type="ECO:0000256" key="6">
    <source>
        <dbReference type="ARBA" id="ARBA00022692"/>
    </source>
</evidence>
<dbReference type="RefSeq" id="WP_127194149.1">
    <property type="nucleotide sequence ID" value="NZ_RZNY01000024.1"/>
</dbReference>
<dbReference type="GO" id="GO:0005886">
    <property type="term" value="C:plasma membrane"/>
    <property type="evidence" value="ECO:0007669"/>
    <property type="project" value="UniProtKB-SubCell"/>
</dbReference>
<dbReference type="PRINTS" id="PR00344">
    <property type="entry name" value="BCTRLSENSOR"/>
</dbReference>
<gene>
    <name evidence="15" type="ORF">EJP82_21660</name>
</gene>
<keyword evidence="6 13" id="KW-0812">Transmembrane</keyword>
<dbReference type="AlphaFoldDB" id="A0A3S1BJA2"/>
<evidence type="ECO:0000256" key="2">
    <source>
        <dbReference type="ARBA" id="ARBA00004651"/>
    </source>
</evidence>
<evidence type="ECO:0000256" key="3">
    <source>
        <dbReference type="ARBA" id="ARBA00012438"/>
    </source>
</evidence>
<keyword evidence="12 13" id="KW-0472">Membrane</keyword>
<dbReference type="GO" id="GO:0000155">
    <property type="term" value="F:phosphorelay sensor kinase activity"/>
    <property type="evidence" value="ECO:0007669"/>
    <property type="project" value="TreeGrafter"/>
</dbReference>
<comment type="subcellular location">
    <subcellularLocation>
        <location evidence="2">Cell membrane</location>
        <topology evidence="2">Multi-pass membrane protein</topology>
    </subcellularLocation>
</comment>
<evidence type="ECO:0000259" key="14">
    <source>
        <dbReference type="PROSITE" id="PS50109"/>
    </source>
</evidence>
<evidence type="ECO:0000256" key="13">
    <source>
        <dbReference type="SAM" id="Phobius"/>
    </source>
</evidence>
<evidence type="ECO:0000256" key="4">
    <source>
        <dbReference type="ARBA" id="ARBA00022475"/>
    </source>
</evidence>
<dbReference type="InterPro" id="IPR005467">
    <property type="entry name" value="His_kinase_dom"/>
</dbReference>
<sequence>MSLIQWVAKLLHLNKGFLMIYFINTFVLILISYLLHGVQELWYPLTVSLFILLVYLTFAGVRLYIFTTKLEESITSPQIDVNVLDHNDLLIFGTINEIHDQYNHKIYQMNNSFKERNSLFSQWIHNMKVSISIIGLAADKGSSDAIEDIKAENQKLRQNLEECLNVLRLDDFSRDYLPEKTNLHQLVTQVINDKKRDFIYQEIYPKVSIDEQLEVYTDSKWCSYMLEQILSNAIKYSAKKQHITIKSVMDLGAISLVIQDNGVGIDPEDLPRIFDPFFTGKNGRNDSSATGIGLYMVKYISNKLGHDISVSSQKEIGTEVTLAFLTKV</sequence>
<dbReference type="OrthoDB" id="9780487at2"/>
<evidence type="ECO:0000256" key="1">
    <source>
        <dbReference type="ARBA" id="ARBA00000085"/>
    </source>
</evidence>
<dbReference type="GO" id="GO:0016036">
    <property type="term" value="P:cellular response to phosphate starvation"/>
    <property type="evidence" value="ECO:0007669"/>
    <property type="project" value="TreeGrafter"/>
</dbReference>
<evidence type="ECO:0000256" key="10">
    <source>
        <dbReference type="ARBA" id="ARBA00022989"/>
    </source>
</evidence>
<evidence type="ECO:0000256" key="5">
    <source>
        <dbReference type="ARBA" id="ARBA00022679"/>
    </source>
</evidence>
<dbReference type="SUPFAM" id="SSF55874">
    <property type="entry name" value="ATPase domain of HSP90 chaperone/DNA topoisomerase II/histidine kinase"/>
    <property type="match status" value="1"/>
</dbReference>
<accession>A0A3S1BJA2</accession>
<evidence type="ECO:0000256" key="7">
    <source>
        <dbReference type="ARBA" id="ARBA00022741"/>
    </source>
</evidence>
<dbReference type="InterPro" id="IPR050351">
    <property type="entry name" value="BphY/WalK/GraS-like"/>
</dbReference>
<evidence type="ECO:0000256" key="11">
    <source>
        <dbReference type="ARBA" id="ARBA00023012"/>
    </source>
</evidence>
<keyword evidence="16" id="KW-1185">Reference proteome</keyword>
<name>A0A3S1BJA2_9BACL</name>
<dbReference type="InterPro" id="IPR036890">
    <property type="entry name" value="HATPase_C_sf"/>
</dbReference>
<feature type="domain" description="Histidine kinase" evidence="14">
    <location>
        <begin position="122"/>
        <end position="328"/>
    </location>
</feature>
<dbReference type="InterPro" id="IPR004358">
    <property type="entry name" value="Sig_transdc_His_kin-like_C"/>
</dbReference>
<dbReference type="EC" id="2.7.13.3" evidence="3"/>
<keyword evidence="10 13" id="KW-1133">Transmembrane helix</keyword>
<keyword evidence="11" id="KW-0902">Two-component regulatory system</keyword>
<dbReference type="PANTHER" id="PTHR45453:SF2">
    <property type="entry name" value="HISTIDINE KINASE"/>
    <property type="match status" value="1"/>
</dbReference>
<keyword evidence="7" id="KW-0547">Nucleotide-binding</keyword>
<dbReference type="Proteomes" id="UP000279446">
    <property type="component" value="Unassembled WGS sequence"/>
</dbReference>
<dbReference type="PROSITE" id="PS50109">
    <property type="entry name" value="HIS_KIN"/>
    <property type="match status" value="1"/>
</dbReference>
<evidence type="ECO:0000313" key="16">
    <source>
        <dbReference type="Proteomes" id="UP000279446"/>
    </source>
</evidence>
<feature type="transmembrane region" description="Helical" evidence="13">
    <location>
        <begin position="16"/>
        <end position="35"/>
    </location>
</feature>